<reference evidence="2 3" key="1">
    <citation type="journal article" date="2021" name="Comput. Struct. Biotechnol. J.">
        <title>De novo genome assembly of the potent medicinal plant Rehmannia glutinosa using nanopore technology.</title>
        <authorList>
            <person name="Ma L."/>
            <person name="Dong C."/>
            <person name="Song C."/>
            <person name="Wang X."/>
            <person name="Zheng X."/>
            <person name="Niu Y."/>
            <person name="Chen S."/>
            <person name="Feng W."/>
        </authorList>
    </citation>
    <scope>NUCLEOTIDE SEQUENCE [LARGE SCALE GENOMIC DNA]</scope>
    <source>
        <strain evidence="2">DH-2019</strain>
    </source>
</reference>
<evidence type="ECO:0000313" key="3">
    <source>
        <dbReference type="Proteomes" id="UP001318860"/>
    </source>
</evidence>
<dbReference type="PANTHER" id="PTHR44259:SF15">
    <property type="entry name" value="F-BOX PROTEIN KIB2-RELATED"/>
    <property type="match status" value="1"/>
</dbReference>
<gene>
    <name evidence="2" type="ORF">DH2020_035760</name>
</gene>
<keyword evidence="3" id="KW-1185">Reference proteome</keyword>
<organism evidence="2 3">
    <name type="scientific">Rehmannia glutinosa</name>
    <name type="common">Chinese foxglove</name>
    <dbReference type="NCBI Taxonomy" id="99300"/>
    <lineage>
        <taxon>Eukaryota</taxon>
        <taxon>Viridiplantae</taxon>
        <taxon>Streptophyta</taxon>
        <taxon>Embryophyta</taxon>
        <taxon>Tracheophyta</taxon>
        <taxon>Spermatophyta</taxon>
        <taxon>Magnoliopsida</taxon>
        <taxon>eudicotyledons</taxon>
        <taxon>Gunneridae</taxon>
        <taxon>Pentapetalae</taxon>
        <taxon>asterids</taxon>
        <taxon>lamiids</taxon>
        <taxon>Lamiales</taxon>
        <taxon>Orobanchaceae</taxon>
        <taxon>Rehmannieae</taxon>
        <taxon>Rehmannia</taxon>
    </lineage>
</organism>
<feature type="domain" description="KIB1-4 beta-propeller" evidence="1">
    <location>
        <begin position="20"/>
        <end position="326"/>
    </location>
</feature>
<dbReference type="Pfam" id="PF03478">
    <property type="entry name" value="Beta-prop_KIB1-4"/>
    <property type="match status" value="1"/>
</dbReference>
<dbReference type="Proteomes" id="UP001318860">
    <property type="component" value="Unassembled WGS sequence"/>
</dbReference>
<dbReference type="EMBL" id="JABTTQ020001574">
    <property type="protein sequence ID" value="KAK6130502.1"/>
    <property type="molecule type" value="Genomic_DNA"/>
</dbReference>
<dbReference type="InterPro" id="IPR005174">
    <property type="entry name" value="KIB1-4_b-propeller"/>
</dbReference>
<accession>A0ABR0V5L7</accession>
<name>A0ABR0V5L7_REHGL</name>
<evidence type="ECO:0000259" key="1">
    <source>
        <dbReference type="Pfam" id="PF03478"/>
    </source>
</evidence>
<proteinExistence type="predicted"/>
<dbReference type="InterPro" id="IPR050942">
    <property type="entry name" value="F-box_BR-signaling"/>
</dbReference>
<comment type="caution">
    <text evidence="2">The sequence shown here is derived from an EMBL/GenBank/DDBJ whole genome shotgun (WGS) entry which is preliminary data.</text>
</comment>
<sequence>MAPPLLMLEEKTQETHNLSLFSLKEKNHAYKINLVDQNLDDSQCVGSSHGWLAFLDEKDNPFLLNPFSKTQIRLPKSQTLPTIHSAYSSSKINKVVLCKNPSNNENYVVVAMHSIWCRTSLAFCRHGDEKWTHLESEIETFYDVVCCDETNTVFVLGPGPVVEIWDMSETMFPKKKMMIQDSCPGKLAQSNKIFPVDLYSTQWYLALSKSGQMFLVVRYIGEFVRYDGEVVCEGDTLTDDASEPLVCPYKTVDFHVFKYCFCEKKWIEVESLGNYAMFLGGSQSMMVSTKEHAAELKGNVIYFTDDYWDRMDEDYSYGGHDIGIYNMEDGCIGPVLECQQQRIVPPPFWINVPHDHRL</sequence>
<evidence type="ECO:0000313" key="2">
    <source>
        <dbReference type="EMBL" id="KAK6130502.1"/>
    </source>
</evidence>
<protein>
    <recommendedName>
        <fullName evidence="1">KIB1-4 beta-propeller domain-containing protein</fullName>
    </recommendedName>
</protein>
<dbReference type="PANTHER" id="PTHR44259">
    <property type="entry name" value="OS07G0183000 PROTEIN-RELATED"/>
    <property type="match status" value="1"/>
</dbReference>